<dbReference type="RefSeq" id="WP_212554332.1">
    <property type="nucleotide sequence ID" value="NZ_JAGXOE010000041.1"/>
</dbReference>
<gene>
    <name evidence="6" type="ORF">KFZ73_16175</name>
</gene>
<proteinExistence type="predicted"/>
<dbReference type="PANTHER" id="PTHR22683">
    <property type="entry name" value="SPORULATION PROTEIN RELATED"/>
    <property type="match status" value="1"/>
</dbReference>
<dbReference type="InterPro" id="IPR002543">
    <property type="entry name" value="FtsK_dom"/>
</dbReference>
<feature type="domain" description="FtsK" evidence="5">
    <location>
        <begin position="438"/>
        <end position="617"/>
    </location>
</feature>
<keyword evidence="7" id="KW-1185">Reference proteome</keyword>
<accession>A0ABS5NFQ5</accession>
<evidence type="ECO:0000259" key="5">
    <source>
        <dbReference type="PROSITE" id="PS50901"/>
    </source>
</evidence>
<dbReference type="SUPFAM" id="SSF52540">
    <property type="entry name" value="P-loop containing nucleoside triphosphate hydrolases"/>
    <property type="match status" value="1"/>
</dbReference>
<evidence type="ECO:0000256" key="1">
    <source>
        <dbReference type="ARBA" id="ARBA00022741"/>
    </source>
</evidence>
<evidence type="ECO:0000313" key="7">
    <source>
        <dbReference type="Proteomes" id="UP000676853"/>
    </source>
</evidence>
<comment type="caution">
    <text evidence="6">The sequence shown here is derived from an EMBL/GenBank/DDBJ whole genome shotgun (WGS) entry which is preliminary data.</text>
</comment>
<evidence type="ECO:0000256" key="4">
    <source>
        <dbReference type="SAM" id="MobiDB-lite"/>
    </source>
</evidence>
<feature type="region of interest" description="Disordered" evidence="4">
    <location>
        <begin position="739"/>
        <end position="772"/>
    </location>
</feature>
<reference evidence="6 7" key="1">
    <citation type="submission" date="2021-04" db="EMBL/GenBank/DDBJ databases">
        <title>Whole genome sequence analysis of a thiophenic sulfur metabolizing bacteria.</title>
        <authorList>
            <person name="Akhtar N."/>
            <person name="Akram J."/>
            <person name="Aslam A."/>
        </authorList>
    </citation>
    <scope>NUCLEOTIDE SEQUENCE [LARGE SCALE GENOMIC DNA]</scope>
    <source>
        <strain evidence="6 7">3OW</strain>
    </source>
</reference>
<dbReference type="PROSITE" id="PS50901">
    <property type="entry name" value="FTSK"/>
    <property type="match status" value="1"/>
</dbReference>
<dbReference type="InterPro" id="IPR027417">
    <property type="entry name" value="P-loop_NTPase"/>
</dbReference>
<dbReference type="Gene3D" id="3.40.50.300">
    <property type="entry name" value="P-loop containing nucleotide triphosphate hydrolases"/>
    <property type="match status" value="1"/>
</dbReference>
<evidence type="ECO:0000256" key="2">
    <source>
        <dbReference type="ARBA" id="ARBA00022840"/>
    </source>
</evidence>
<keyword evidence="1 3" id="KW-0547">Nucleotide-binding</keyword>
<feature type="binding site" evidence="3">
    <location>
        <begin position="455"/>
        <end position="462"/>
    </location>
    <ligand>
        <name>ATP</name>
        <dbReference type="ChEBI" id="CHEBI:30616"/>
    </ligand>
</feature>
<evidence type="ECO:0000256" key="3">
    <source>
        <dbReference type="PROSITE-ProRule" id="PRU00289"/>
    </source>
</evidence>
<organism evidence="6 7">
    <name type="scientific">Tsukamurella paurometabola</name>
    <name type="common">Corynebacterium paurometabolum</name>
    <dbReference type="NCBI Taxonomy" id="2061"/>
    <lineage>
        <taxon>Bacteria</taxon>
        <taxon>Bacillati</taxon>
        <taxon>Actinomycetota</taxon>
        <taxon>Actinomycetes</taxon>
        <taxon>Mycobacteriales</taxon>
        <taxon>Tsukamurellaceae</taxon>
        <taxon>Tsukamurella</taxon>
    </lineage>
</organism>
<dbReference type="Proteomes" id="UP000676853">
    <property type="component" value="Unassembled WGS sequence"/>
</dbReference>
<name>A0ABS5NFQ5_TSUPA</name>
<dbReference type="EMBL" id="JAGXOE010000041">
    <property type="protein sequence ID" value="MBS4102768.1"/>
    <property type="molecule type" value="Genomic_DNA"/>
</dbReference>
<evidence type="ECO:0000313" key="6">
    <source>
        <dbReference type="EMBL" id="MBS4102768.1"/>
    </source>
</evidence>
<feature type="region of interest" description="Disordered" evidence="4">
    <location>
        <begin position="1"/>
        <end position="106"/>
    </location>
</feature>
<dbReference type="PANTHER" id="PTHR22683:SF41">
    <property type="entry name" value="DNA TRANSLOCASE FTSK"/>
    <property type="match status" value="1"/>
</dbReference>
<keyword evidence="2 3" id="KW-0067">ATP-binding</keyword>
<protein>
    <recommendedName>
        <fullName evidence="5">FtsK domain-containing protein</fullName>
    </recommendedName>
</protein>
<dbReference type="InterPro" id="IPR050206">
    <property type="entry name" value="FtsK/SpoIIIE/SftA"/>
</dbReference>
<sequence length="772" mass="85031">MRRLNDPQPQRDNPFITRKRPEPTSPPAPDLPETDRAGESVPEEPGQAQKKPTFDKIASEQGEQVSIGGGKLIKSQGFDADETPKPKGRKTNSKKVTPEPGAASDADLLKEMRARAAQILRDLPKVKVHKRARAGENLSRDLPPEQNAQLTRDHLRTTYLDNSSLWREHARINLGLYARVNLGGVERDALPHLVDVRITPSFSAIVFRCTFPGTVRTVKAPWGTDMTARRSTETTPDPRDHAGETWNIQVKLPAVMRSWKLDFRPPPPPPPEPLDVLAREVPVLAAALADRDTPGFNKWRKAAKYAEIARSETRQKVVGGKAVAYESHAAPRFVDAGVGLRGPYVDIEPVYERGQTVGDIQARRARLASVLRCPDLQVDVSGGGQTARLNLNTKPLQFPDFVSLEPEDFTRPTSDNVDAAVVKAYQDLAWPLGVTAAGRRLENHLPTVPHTLVCGTTGCGKTRTMMSGVTALCVQGAQVVICAAKADSWMELMKPGVSPGVIHVATSRGGMLRAVAYVLHETQRRNNLVEQGVSPESFTPLVLLFEEQAYFTKAMASDKSLRDFLRALEKITLVGRSLGVHFIGASQRVEHNSFSNGLLAQVSSRIALGEKEDMALSKLFDGSEAAANAMGSITKSMKGRGVVLDTDTGEVELIQMPYIYSPGAKQKEYAQATDEMLANWQRWKIALESTPRIQSRIGWEFETGVAGAETPWQEMDWADLSLINPIDLDRQDENGNWIPIPERSIYDPNDTENYAGGITKAEGNHASRKWKE</sequence>